<dbReference type="InterPro" id="IPR008020">
    <property type="entry name" value="G8P"/>
</dbReference>
<reference evidence="3 4" key="1">
    <citation type="journal article" date="2004" name="Appl. Environ. Microbiol.">
        <title>Mineralization of individual congeners of linear alkylbenzenesulfonate by defined pairs of heterotrophic bacteria.</title>
        <authorList>
            <person name="Schleheck D."/>
            <person name="Knepper T.P."/>
            <person name="Fischer K."/>
            <person name="Cook A.M."/>
        </authorList>
    </citation>
    <scope>NUCLEOTIDE SEQUENCE [LARGE SCALE GENOMIC DNA]</scope>
    <source>
        <strain evidence="4">DSM 14576 / KF-1</strain>
    </source>
</reference>
<evidence type="ECO:0000256" key="2">
    <source>
        <dbReference type="SAM" id="SignalP"/>
    </source>
</evidence>
<keyword evidence="2" id="KW-0732">Signal</keyword>
<dbReference type="AlphaFoldDB" id="B7WU16"/>
<dbReference type="EMBL" id="AAUJ02000001">
    <property type="protein sequence ID" value="EED69287.1"/>
    <property type="molecule type" value="Genomic_DNA"/>
</dbReference>
<feature type="signal peptide" evidence="2">
    <location>
        <begin position="1"/>
        <end position="40"/>
    </location>
</feature>
<organism evidence="3 4">
    <name type="scientific">Comamonas testosteroni (strain DSM 14576 / KF-1)</name>
    <name type="common">Pseudomonas testosteroni</name>
    <dbReference type="NCBI Taxonomy" id="399795"/>
    <lineage>
        <taxon>Bacteria</taxon>
        <taxon>Pseudomonadati</taxon>
        <taxon>Pseudomonadota</taxon>
        <taxon>Betaproteobacteria</taxon>
        <taxon>Burkholderiales</taxon>
        <taxon>Comamonadaceae</taxon>
        <taxon>Comamonas</taxon>
    </lineage>
</organism>
<accession>B7WU16</accession>
<sequence length="85" mass="8329" precursor="true">MKTLINAVKRHAQASAAELVTAGKAVAAGSTLALASGAHAAAFTMDTADIVATIAAGVVAISAIGTAAVSLVVVVKLFKWVRGAL</sequence>
<dbReference type="RefSeq" id="WP_003058406.1">
    <property type="nucleotide sequence ID" value="NZ_AAUJ02000001.1"/>
</dbReference>
<keyword evidence="1" id="KW-0472">Membrane</keyword>
<evidence type="ECO:0000313" key="4">
    <source>
        <dbReference type="Proteomes" id="UP000003039"/>
    </source>
</evidence>
<proteinExistence type="predicted"/>
<dbReference type="SUPFAM" id="SSF57987">
    <property type="entry name" value="Inovirus (filamentous phage) major coat protein"/>
    <property type="match status" value="1"/>
</dbReference>
<dbReference type="Pfam" id="PF05356">
    <property type="entry name" value="Phage_Coat_B"/>
    <property type="match status" value="1"/>
</dbReference>
<dbReference type="Proteomes" id="UP000003039">
    <property type="component" value="Unassembled WGS sequence"/>
</dbReference>
<keyword evidence="1" id="KW-1133">Transmembrane helix</keyword>
<feature type="transmembrane region" description="Helical" evidence="1">
    <location>
        <begin position="50"/>
        <end position="75"/>
    </location>
</feature>
<keyword evidence="1" id="KW-0812">Transmembrane</keyword>
<evidence type="ECO:0000256" key="1">
    <source>
        <dbReference type="SAM" id="Phobius"/>
    </source>
</evidence>
<protein>
    <submittedName>
        <fullName evidence="3">Uncharacterized protein</fullName>
    </submittedName>
</protein>
<comment type="caution">
    <text evidence="3">The sequence shown here is derived from an EMBL/GenBank/DDBJ whole genome shotgun (WGS) entry which is preliminary data.</text>
</comment>
<name>B7WU16_COMTK</name>
<feature type="chain" id="PRO_5002863444" evidence="2">
    <location>
        <begin position="41"/>
        <end position="85"/>
    </location>
</feature>
<evidence type="ECO:0000313" key="3">
    <source>
        <dbReference type="EMBL" id="EED69287.1"/>
    </source>
</evidence>
<gene>
    <name evidence="3" type="ORF">CtesDRAFT_PD4235</name>
</gene>